<dbReference type="AlphaFoldDB" id="A0A2W5SMV9"/>
<accession>A0A2W5SMV9</accession>
<dbReference type="EMBL" id="QFRA01000026">
    <property type="protein sequence ID" value="PZR03880.1"/>
    <property type="molecule type" value="Genomic_DNA"/>
</dbReference>
<proteinExistence type="predicted"/>
<name>A0A2W5SMV9_9CORY</name>
<protein>
    <submittedName>
        <fullName evidence="1">Uncharacterized protein</fullName>
    </submittedName>
</protein>
<reference evidence="1 2" key="1">
    <citation type="submission" date="2017-08" db="EMBL/GenBank/DDBJ databases">
        <title>Infants hospitalized years apart are colonized by the same room-sourced microbial strains.</title>
        <authorList>
            <person name="Brooks B."/>
            <person name="Olm M.R."/>
            <person name="Firek B.A."/>
            <person name="Baker R."/>
            <person name="Thomas B.C."/>
            <person name="Morowitz M.J."/>
            <person name="Banfield J.F."/>
        </authorList>
    </citation>
    <scope>NUCLEOTIDE SEQUENCE [LARGE SCALE GENOMIC DNA]</scope>
    <source>
        <strain evidence="1">S2_003_000_R1_3</strain>
    </source>
</reference>
<comment type="caution">
    <text evidence="1">The sequence shown here is derived from an EMBL/GenBank/DDBJ whole genome shotgun (WGS) entry which is preliminary data.</text>
</comment>
<dbReference type="Proteomes" id="UP000249432">
    <property type="component" value="Unassembled WGS sequence"/>
</dbReference>
<gene>
    <name evidence="1" type="ORF">DI525_08610</name>
</gene>
<evidence type="ECO:0000313" key="2">
    <source>
        <dbReference type="Proteomes" id="UP000249432"/>
    </source>
</evidence>
<dbReference type="RefSeq" id="WP_303735313.1">
    <property type="nucleotide sequence ID" value="NZ_CAKZHK010000001.1"/>
</dbReference>
<sequence length="96" mass="10330">MIVLPPPADMSNVDIVESHVHSGSSTSEAALKQWIEGGDYVKPTVETRDNVQFQLPDGETVSAGDTVAKATDGTFFVKPQPKDFTQNLIDQVSQGL</sequence>
<organism evidence="1 2">
    <name type="scientific">Corynebacterium kroppenstedtii</name>
    <dbReference type="NCBI Taxonomy" id="161879"/>
    <lineage>
        <taxon>Bacteria</taxon>
        <taxon>Bacillati</taxon>
        <taxon>Actinomycetota</taxon>
        <taxon>Actinomycetes</taxon>
        <taxon>Mycobacteriales</taxon>
        <taxon>Corynebacteriaceae</taxon>
        <taxon>Corynebacterium</taxon>
    </lineage>
</organism>
<evidence type="ECO:0000313" key="1">
    <source>
        <dbReference type="EMBL" id="PZR03880.1"/>
    </source>
</evidence>